<dbReference type="InterPro" id="IPR023801">
    <property type="entry name" value="His_deacetylse_dom"/>
</dbReference>
<dbReference type="EMBL" id="BMHC01000015">
    <property type="protein sequence ID" value="GGI29724.1"/>
    <property type="molecule type" value="Genomic_DNA"/>
</dbReference>
<comment type="cofactor">
    <cofactor evidence="1">
        <name>Zn(2+)</name>
        <dbReference type="ChEBI" id="CHEBI:29105"/>
    </cofactor>
</comment>
<dbReference type="GO" id="GO:0016787">
    <property type="term" value="F:hydrolase activity"/>
    <property type="evidence" value="ECO:0007669"/>
    <property type="project" value="UniProtKB-KW"/>
</dbReference>
<evidence type="ECO:0000313" key="7">
    <source>
        <dbReference type="EMBL" id="GGI29724.1"/>
    </source>
</evidence>
<reference evidence="7" key="1">
    <citation type="journal article" date="2014" name="Int. J. Syst. Evol. Microbiol.">
        <title>Complete genome sequence of Corynebacterium casei LMG S-19264T (=DSM 44701T), isolated from a smear-ripened cheese.</title>
        <authorList>
            <consortium name="US DOE Joint Genome Institute (JGI-PGF)"/>
            <person name="Walter F."/>
            <person name="Albersmeier A."/>
            <person name="Kalinowski J."/>
            <person name="Ruckert C."/>
        </authorList>
    </citation>
    <scope>NUCLEOTIDE SEQUENCE</scope>
    <source>
        <strain evidence="7">CGMCC 1.15034</strain>
    </source>
</reference>
<evidence type="ECO:0000313" key="10">
    <source>
        <dbReference type="Proteomes" id="UP000625079"/>
    </source>
</evidence>
<evidence type="ECO:0000256" key="5">
    <source>
        <dbReference type="ARBA" id="ARBA00022833"/>
    </source>
</evidence>
<name>A0A410VCI2_9BRAD</name>
<dbReference type="CDD" id="cd10001">
    <property type="entry name" value="HDAC_classII_APAH"/>
    <property type="match status" value="1"/>
</dbReference>
<dbReference type="PRINTS" id="PR01270">
    <property type="entry name" value="HDASUPER"/>
</dbReference>
<dbReference type="InterPro" id="IPR000286">
    <property type="entry name" value="HDACs"/>
</dbReference>
<reference evidence="8 9" key="2">
    <citation type="submission" date="2018-06" db="EMBL/GenBank/DDBJ databases">
        <title>Comparative genomics of rhizobia nodulating Arachis hypogaea in China.</title>
        <authorList>
            <person name="Li Y."/>
        </authorList>
    </citation>
    <scope>NUCLEOTIDE SEQUENCE [LARGE SCALE GENOMIC DNA]</scope>
    <source>
        <strain evidence="8 9">CCBAU 51658</strain>
    </source>
</reference>
<dbReference type="Pfam" id="PF00850">
    <property type="entry name" value="Hist_deacetyl"/>
    <property type="match status" value="1"/>
</dbReference>
<evidence type="ECO:0000313" key="8">
    <source>
        <dbReference type="EMBL" id="QOZ62493.1"/>
    </source>
</evidence>
<evidence type="ECO:0000313" key="9">
    <source>
        <dbReference type="Proteomes" id="UP000593880"/>
    </source>
</evidence>
<comment type="similarity">
    <text evidence="2">Belongs to the histone deacetylase family.</text>
</comment>
<keyword evidence="3" id="KW-0479">Metal-binding</keyword>
<dbReference type="RefSeq" id="WP_128968076.1">
    <property type="nucleotide sequence ID" value="NZ_BMHC01000015.1"/>
</dbReference>
<dbReference type="InterPro" id="IPR037138">
    <property type="entry name" value="His_deacetylse_dom_sf"/>
</dbReference>
<evidence type="ECO:0000256" key="2">
    <source>
        <dbReference type="ARBA" id="ARBA00005947"/>
    </source>
</evidence>
<evidence type="ECO:0000256" key="1">
    <source>
        <dbReference type="ARBA" id="ARBA00001947"/>
    </source>
</evidence>
<accession>A0A410VCI2</accession>
<keyword evidence="9" id="KW-1185">Reference proteome</keyword>
<keyword evidence="4" id="KW-0378">Hydrolase</keyword>
<dbReference type="Proteomes" id="UP000593880">
    <property type="component" value="Chromosome"/>
</dbReference>
<keyword evidence="5" id="KW-0862">Zinc</keyword>
<dbReference type="SUPFAM" id="SSF52768">
    <property type="entry name" value="Arginase/deacetylase"/>
    <property type="match status" value="1"/>
</dbReference>
<dbReference type="Proteomes" id="UP000625079">
    <property type="component" value="Unassembled WGS sequence"/>
</dbReference>
<dbReference type="EMBL" id="CP030057">
    <property type="protein sequence ID" value="QOZ62493.1"/>
    <property type="molecule type" value="Genomic_DNA"/>
</dbReference>
<gene>
    <name evidence="7" type="primary">aph</name>
    <name evidence="7" type="ORF">GCM10010987_55900</name>
    <name evidence="8" type="ORF">XH86_29935</name>
</gene>
<dbReference type="OrthoDB" id="9808367at2"/>
<reference evidence="7" key="3">
    <citation type="submission" date="2022-12" db="EMBL/GenBank/DDBJ databases">
        <authorList>
            <person name="Sun Q."/>
            <person name="Zhou Y."/>
        </authorList>
    </citation>
    <scope>NUCLEOTIDE SEQUENCE</scope>
    <source>
        <strain evidence="7">CGMCC 1.15034</strain>
    </source>
</reference>
<dbReference type="GO" id="GO:0004407">
    <property type="term" value="F:histone deacetylase activity"/>
    <property type="evidence" value="ECO:0007669"/>
    <property type="project" value="TreeGrafter"/>
</dbReference>
<sequence>MKAVHTELHRSHDPQFFLVRGLVKRTTEQPERADRLLKGLKDGKHQLVEPTTFGQGPRARIHSPEYLSFLSEAWDAWTALGDSGPEMIGNIHPVRHAATYPTHIVGKLGWHTADTAAPIGPGTWAAACAATDVAVTAAQMVMDGEDATYALCRPPGHHAYRDMAGGFCFLNNSAIAAAHLRQKHERVVILDVDVHHGNGTQGIFYARPDVYTISIHADPTAYYPFVWGYAHERGEGPGLGTNLNIPLAIGTGDDGYIQALDVARKAIESFAPGALVIALGLDASEHDPLKGLAVTTPGFRRIGQAIAKMGLPTVFVQEGGYLSDILGANLTSVLAGFEEVR</sequence>
<evidence type="ECO:0000256" key="4">
    <source>
        <dbReference type="ARBA" id="ARBA00022801"/>
    </source>
</evidence>
<feature type="domain" description="Histone deacetylase" evidence="6">
    <location>
        <begin position="27"/>
        <end position="335"/>
    </location>
</feature>
<evidence type="ECO:0000259" key="6">
    <source>
        <dbReference type="Pfam" id="PF00850"/>
    </source>
</evidence>
<dbReference type="AlphaFoldDB" id="A0A410VCI2"/>
<dbReference type="GO" id="GO:0046872">
    <property type="term" value="F:metal ion binding"/>
    <property type="evidence" value="ECO:0007669"/>
    <property type="project" value="UniProtKB-KW"/>
</dbReference>
<dbReference type="PANTHER" id="PTHR10625">
    <property type="entry name" value="HISTONE DEACETYLASE HDAC1-RELATED"/>
    <property type="match status" value="1"/>
</dbReference>
<protein>
    <submittedName>
        <fullName evidence="7">Acetylpolyamine amidohydrolase</fullName>
    </submittedName>
    <submittedName>
        <fullName evidence="8">Histone deacetylase family protein</fullName>
    </submittedName>
</protein>
<dbReference type="Gene3D" id="3.40.800.20">
    <property type="entry name" value="Histone deacetylase domain"/>
    <property type="match status" value="1"/>
</dbReference>
<dbReference type="InterPro" id="IPR023696">
    <property type="entry name" value="Ureohydrolase_dom_sf"/>
</dbReference>
<evidence type="ECO:0000256" key="3">
    <source>
        <dbReference type="ARBA" id="ARBA00022723"/>
    </source>
</evidence>
<organism evidence="7 10">
    <name type="scientific">Bradyrhizobium guangdongense</name>
    <dbReference type="NCBI Taxonomy" id="1325090"/>
    <lineage>
        <taxon>Bacteria</taxon>
        <taxon>Pseudomonadati</taxon>
        <taxon>Pseudomonadota</taxon>
        <taxon>Alphaproteobacteria</taxon>
        <taxon>Hyphomicrobiales</taxon>
        <taxon>Nitrobacteraceae</taxon>
        <taxon>Bradyrhizobium</taxon>
    </lineage>
</organism>
<proteinExistence type="inferred from homology"/>
<dbReference type="GO" id="GO:0040029">
    <property type="term" value="P:epigenetic regulation of gene expression"/>
    <property type="evidence" value="ECO:0007669"/>
    <property type="project" value="TreeGrafter"/>
</dbReference>
<dbReference type="PANTHER" id="PTHR10625:SF17">
    <property type="entry name" value="HISTONE DEACETYLASE 8"/>
    <property type="match status" value="1"/>
</dbReference>